<dbReference type="Gene3D" id="3.20.20.370">
    <property type="entry name" value="Glycoside hydrolase/deacetylase"/>
    <property type="match status" value="1"/>
</dbReference>
<keyword evidence="1" id="KW-0812">Transmembrane</keyword>
<dbReference type="InterPro" id="IPR011330">
    <property type="entry name" value="Glyco_hydro/deAcase_b/a-brl"/>
</dbReference>
<evidence type="ECO:0000259" key="2">
    <source>
        <dbReference type="PROSITE" id="PS51677"/>
    </source>
</evidence>
<comment type="caution">
    <text evidence="3">The sequence shown here is derived from an EMBL/GenBank/DDBJ whole genome shotgun (WGS) entry which is preliminary data.</text>
</comment>
<keyword evidence="1" id="KW-0472">Membrane</keyword>
<dbReference type="AlphaFoldDB" id="A0A8H7SBY8"/>
<reference evidence="3 4" key="1">
    <citation type="submission" date="2020-12" db="EMBL/GenBank/DDBJ databases">
        <title>Metabolic potential, ecology and presence of endohyphal bacteria is reflected in genomic diversity of Mucoromycotina.</title>
        <authorList>
            <person name="Muszewska A."/>
            <person name="Okrasinska A."/>
            <person name="Steczkiewicz K."/>
            <person name="Drgas O."/>
            <person name="Orlowska M."/>
            <person name="Perlinska-Lenart U."/>
            <person name="Aleksandrzak-Piekarczyk T."/>
            <person name="Szatraj K."/>
            <person name="Zielenkiewicz U."/>
            <person name="Pilsyk S."/>
            <person name="Malc E."/>
            <person name="Mieczkowski P."/>
            <person name="Kruszewska J.S."/>
            <person name="Biernat P."/>
            <person name="Pawlowska J."/>
        </authorList>
    </citation>
    <scope>NUCLEOTIDE SEQUENCE [LARGE SCALE GENOMIC DNA]</scope>
    <source>
        <strain evidence="3 4">CBS 142.35</strain>
    </source>
</reference>
<dbReference type="GO" id="GO:0005975">
    <property type="term" value="P:carbohydrate metabolic process"/>
    <property type="evidence" value="ECO:0007669"/>
    <property type="project" value="InterPro"/>
</dbReference>
<dbReference type="PROSITE" id="PS51677">
    <property type="entry name" value="NODB"/>
    <property type="match status" value="1"/>
</dbReference>
<dbReference type="GO" id="GO:0016020">
    <property type="term" value="C:membrane"/>
    <property type="evidence" value="ECO:0007669"/>
    <property type="project" value="TreeGrafter"/>
</dbReference>
<keyword evidence="4" id="KW-1185">Reference proteome</keyword>
<evidence type="ECO:0000313" key="3">
    <source>
        <dbReference type="EMBL" id="KAG2225825.1"/>
    </source>
</evidence>
<name>A0A8H7SBY8_9FUNG</name>
<feature type="non-terminal residue" evidence="3">
    <location>
        <position position="1"/>
    </location>
</feature>
<dbReference type="Pfam" id="PF01522">
    <property type="entry name" value="Polysacc_deac_1"/>
    <property type="match status" value="1"/>
</dbReference>
<protein>
    <recommendedName>
        <fullName evidence="2">NodB homology domain-containing protein</fullName>
    </recommendedName>
</protein>
<dbReference type="InterPro" id="IPR002509">
    <property type="entry name" value="NODB_dom"/>
</dbReference>
<dbReference type="InterPro" id="IPR050248">
    <property type="entry name" value="Polysacc_deacetylase_ArnD"/>
</dbReference>
<feature type="transmembrane region" description="Helical" evidence="1">
    <location>
        <begin position="413"/>
        <end position="434"/>
    </location>
</feature>
<evidence type="ECO:0000256" key="1">
    <source>
        <dbReference type="SAM" id="Phobius"/>
    </source>
</evidence>
<feature type="domain" description="NodB homology" evidence="2">
    <location>
        <begin position="172"/>
        <end position="371"/>
    </location>
</feature>
<organism evidence="3 4">
    <name type="scientific">Circinella minor</name>
    <dbReference type="NCBI Taxonomy" id="1195481"/>
    <lineage>
        <taxon>Eukaryota</taxon>
        <taxon>Fungi</taxon>
        <taxon>Fungi incertae sedis</taxon>
        <taxon>Mucoromycota</taxon>
        <taxon>Mucoromycotina</taxon>
        <taxon>Mucoromycetes</taxon>
        <taxon>Mucorales</taxon>
        <taxon>Lichtheimiaceae</taxon>
        <taxon>Circinella</taxon>
    </lineage>
</organism>
<dbReference type="SUPFAM" id="SSF88713">
    <property type="entry name" value="Glycoside hydrolase/deacetylase"/>
    <property type="match status" value="1"/>
</dbReference>
<sequence length="435" mass="47695">STVYTPLQPLTTRFHTYSLYTLFNMASWKVAIATAAAFVGAQAATTNYTSSTDPTKITLPDIPQTSSYDVNTECQYYESEFSNYDKTLWPNSWEIATSNNMNTSKEFTDLYNSIDWSKAPNVQPSTLGPDGGLVMTSYNTAEDPNCWWSASGCVTPKGEGINADIYECPEPETLGLTFDDGPNCSHNAFYDFLEENKQKASMFYIGSNVMAWPYGALRGVKDGHHIAGHTWSHQLMTTLSNQEVLAELYFTTKAIKYVTGLTPLYWRPAQGDLDDRVRWIATQLNLTAIIWNIDTDDWAAGSMPGITADTVQQNYKNFVEMGKNGTFANSGALILSHEINNQTMDFAIENYKALSEAYDHIIDVATCMNISNPYVEESITFPTFEQYAKDGASSATGSGASPAGTNGADSGAFSIHSLANGSLFIAALFAVLLLA</sequence>
<dbReference type="PANTHER" id="PTHR10587">
    <property type="entry name" value="GLYCOSYL TRANSFERASE-RELATED"/>
    <property type="match status" value="1"/>
</dbReference>
<keyword evidence="1" id="KW-1133">Transmembrane helix</keyword>
<dbReference type="PANTHER" id="PTHR10587:SF98">
    <property type="entry name" value="CHITIN DEACETYLASE"/>
    <property type="match status" value="1"/>
</dbReference>
<gene>
    <name evidence="3" type="ORF">INT45_007069</name>
</gene>
<dbReference type="Proteomes" id="UP000646827">
    <property type="component" value="Unassembled WGS sequence"/>
</dbReference>
<dbReference type="EMBL" id="JAEPRB010000023">
    <property type="protein sequence ID" value="KAG2225825.1"/>
    <property type="molecule type" value="Genomic_DNA"/>
</dbReference>
<accession>A0A8H7SBY8</accession>
<dbReference type="GO" id="GO:0004099">
    <property type="term" value="F:chitin deacetylase activity"/>
    <property type="evidence" value="ECO:0007669"/>
    <property type="project" value="UniProtKB-ARBA"/>
</dbReference>
<proteinExistence type="predicted"/>
<evidence type="ECO:0000313" key="4">
    <source>
        <dbReference type="Proteomes" id="UP000646827"/>
    </source>
</evidence>
<dbReference type="GO" id="GO:0009272">
    <property type="term" value="P:fungal-type cell wall biogenesis"/>
    <property type="evidence" value="ECO:0007669"/>
    <property type="project" value="UniProtKB-ARBA"/>
</dbReference>
<dbReference type="OrthoDB" id="407355at2759"/>